<evidence type="ECO:0000256" key="1">
    <source>
        <dbReference type="SAM" id="Phobius"/>
    </source>
</evidence>
<dbReference type="KEGG" id="bhan:CGC63_09605"/>
<keyword evidence="1" id="KW-0812">Transmembrane</keyword>
<proteinExistence type="predicted"/>
<name>C9L7P7_BLAHA</name>
<feature type="transmembrane region" description="Helical" evidence="1">
    <location>
        <begin position="41"/>
        <end position="60"/>
    </location>
</feature>
<dbReference type="STRING" id="537007.BLAHAN_05417"/>
<keyword evidence="1" id="KW-0472">Membrane</keyword>
<dbReference type="EMBL" id="ABYU02000016">
    <property type="protein sequence ID" value="EEX21792.1"/>
    <property type="molecule type" value="Genomic_DNA"/>
</dbReference>
<dbReference type="Proteomes" id="UP000003755">
    <property type="component" value="Unassembled WGS sequence"/>
</dbReference>
<keyword evidence="1" id="KW-1133">Transmembrane helix</keyword>
<dbReference type="RefSeq" id="WP_003020513.1">
    <property type="nucleotide sequence ID" value="NZ_CP022413.2"/>
</dbReference>
<reference evidence="2" key="1">
    <citation type="submission" date="2009-09" db="EMBL/GenBank/DDBJ databases">
        <authorList>
            <person name="Weinstock G."/>
            <person name="Sodergren E."/>
            <person name="Clifton S."/>
            <person name="Fulton L."/>
            <person name="Fulton B."/>
            <person name="Courtney L."/>
            <person name="Fronick C."/>
            <person name="Harrison M."/>
            <person name="Strong C."/>
            <person name="Farmer C."/>
            <person name="Delahaunty K."/>
            <person name="Markovic C."/>
            <person name="Hall O."/>
            <person name="Minx P."/>
            <person name="Tomlinson C."/>
            <person name="Mitreva M."/>
            <person name="Nelson J."/>
            <person name="Hou S."/>
            <person name="Wollam A."/>
            <person name="Pepin K.H."/>
            <person name="Johnson M."/>
            <person name="Bhonagiri V."/>
            <person name="Nash W.E."/>
            <person name="Warren W."/>
            <person name="Chinwalla A."/>
            <person name="Mardis E.R."/>
            <person name="Wilson R.K."/>
        </authorList>
    </citation>
    <scope>NUCLEOTIDE SEQUENCE [LARGE SCALE GENOMIC DNA]</scope>
    <source>
        <strain evidence="2">DSM 20583</strain>
    </source>
</reference>
<protein>
    <submittedName>
        <fullName evidence="2">Uncharacterized protein</fullName>
    </submittedName>
</protein>
<evidence type="ECO:0000313" key="2">
    <source>
        <dbReference type="EMBL" id="EEX21792.1"/>
    </source>
</evidence>
<keyword evidence="3" id="KW-1185">Reference proteome</keyword>
<evidence type="ECO:0000313" key="3">
    <source>
        <dbReference type="Proteomes" id="UP000003755"/>
    </source>
</evidence>
<accession>C9L7P7</accession>
<comment type="caution">
    <text evidence="2">The sequence shown here is derived from an EMBL/GenBank/DDBJ whole genome shotgun (WGS) entry which is preliminary data.</text>
</comment>
<organism evidence="2 3">
    <name type="scientific">Blautia hansenii DSM 20583</name>
    <dbReference type="NCBI Taxonomy" id="537007"/>
    <lineage>
        <taxon>Bacteria</taxon>
        <taxon>Bacillati</taxon>
        <taxon>Bacillota</taxon>
        <taxon>Clostridia</taxon>
        <taxon>Lachnospirales</taxon>
        <taxon>Lachnospiraceae</taxon>
        <taxon>Blautia</taxon>
    </lineage>
</organism>
<gene>
    <name evidence="2" type="ORF">BLAHAN_05417</name>
</gene>
<dbReference type="AlphaFoldDB" id="C9L7P7"/>
<sequence length="85" mass="9925">MKQSQVVAEYDYYTLEQAREILYPEFIAKRQMKNRYKRKKLIKQKCIGFGLSLCSIIAILCGDGAFILPLLLSFYIMLTNKIIII</sequence>
<dbReference type="HOGENOM" id="CLU_2506092_0_0_9"/>